<dbReference type="AlphaFoldDB" id="A0A6C0CU51"/>
<dbReference type="PANTHER" id="PTHR46656:SF3">
    <property type="entry name" value="PUTATIVE-RELATED"/>
    <property type="match status" value="1"/>
</dbReference>
<accession>A0A6C0CU51</accession>
<dbReference type="Gene3D" id="3.40.50.11930">
    <property type="match status" value="1"/>
</dbReference>
<proteinExistence type="predicted"/>
<name>A0A6C0CU51_9ZZZZ</name>
<evidence type="ECO:0000313" key="2">
    <source>
        <dbReference type="EMBL" id="QHT07767.1"/>
    </source>
</evidence>
<organism evidence="2">
    <name type="scientific">viral metagenome</name>
    <dbReference type="NCBI Taxonomy" id="1070528"/>
    <lineage>
        <taxon>unclassified sequences</taxon>
        <taxon>metagenomes</taxon>
        <taxon>organismal metagenomes</taxon>
    </lineage>
</organism>
<reference evidence="2" key="1">
    <citation type="journal article" date="2020" name="Nature">
        <title>Giant virus diversity and host interactions through global metagenomics.</title>
        <authorList>
            <person name="Schulz F."/>
            <person name="Roux S."/>
            <person name="Paez-Espino D."/>
            <person name="Jungbluth S."/>
            <person name="Walsh D.A."/>
            <person name="Denef V.J."/>
            <person name="McMahon K.D."/>
            <person name="Konstantinidis K.T."/>
            <person name="Eloe-Fadrosh E.A."/>
            <person name="Kyrpides N.C."/>
            <person name="Woyke T."/>
        </authorList>
    </citation>
    <scope>NUCLEOTIDE SEQUENCE</scope>
    <source>
        <strain evidence="2">GVMAG-M-3300021964-36</strain>
    </source>
</reference>
<dbReference type="SUPFAM" id="SSF53756">
    <property type="entry name" value="UDP-Glycosyltransferase/glycogen phosphorylase"/>
    <property type="match status" value="1"/>
</dbReference>
<protein>
    <submittedName>
        <fullName evidence="2">Uncharacterized protein</fullName>
    </submittedName>
</protein>
<sequence>MTKKVVLCGTHPEQFNGYSKVVYELAKEMGSYEDVELYIFGFQNFYDNVSHKQERSLPKVKDIYDAYKNEEPKAKGFGETLIVDYVNKVNPDIIVIYNDLVVITNLIKKLVEIKDRRFKIVPYIDIVYKNEKNHMIKFINDNVDAGIMFTEYWKDCIRHQGFDKPLGVLEHGFNKDTFYPIPKKVARKFYNIDEKSFVIVNLNRNQPRKRWDICLMAYIKFIKNHLDDNIKLMISTALNGGWDLVDIMHSECRKNGITFDQLKRHLIIIQNPQQVTDREINVMYNVGDIGINTCDGEGFGLCNFEQAGVGVPQIVPKVGGFLDFMQKSYSVMVTPQWSYYTDHSRDFVSGEAEVCSVDDFVEALEFYYKNKKLINKYGEKSRNVITQKYSWDKKAKQFYDIVMEFTRDIKPSQPVREQDMDVSVDIDSLIDNHGSDNTSSTIDSKESKESDKSLDEEVDIDQLIESKISEKKMKEPNLTIDEESEDDDIIVIDGGA</sequence>
<dbReference type="Gene3D" id="3.40.50.2000">
    <property type="entry name" value="Glycogen Phosphorylase B"/>
    <property type="match status" value="1"/>
</dbReference>
<dbReference type="PANTHER" id="PTHR46656">
    <property type="entry name" value="PUTATIVE-RELATED"/>
    <property type="match status" value="1"/>
</dbReference>
<evidence type="ECO:0000256" key="1">
    <source>
        <dbReference type="SAM" id="MobiDB-lite"/>
    </source>
</evidence>
<dbReference type="EMBL" id="MN739485">
    <property type="protein sequence ID" value="QHT07767.1"/>
    <property type="molecule type" value="Genomic_DNA"/>
</dbReference>
<feature type="compositionally biased region" description="Acidic residues" evidence="1">
    <location>
        <begin position="480"/>
        <end position="490"/>
    </location>
</feature>
<feature type="region of interest" description="Disordered" evidence="1">
    <location>
        <begin position="428"/>
        <end position="496"/>
    </location>
</feature>
<feature type="compositionally biased region" description="Basic and acidic residues" evidence="1">
    <location>
        <begin position="443"/>
        <end position="455"/>
    </location>
</feature>